<reference evidence="5" key="1">
    <citation type="submission" date="2021-01" db="EMBL/GenBank/DDBJ databases">
        <authorList>
            <person name="Corre E."/>
            <person name="Pelletier E."/>
            <person name="Niang G."/>
            <person name="Scheremetjew M."/>
            <person name="Finn R."/>
            <person name="Kale V."/>
            <person name="Holt S."/>
            <person name="Cochrane G."/>
            <person name="Meng A."/>
            <person name="Brown T."/>
            <person name="Cohen L."/>
        </authorList>
    </citation>
    <scope>NUCLEOTIDE SEQUENCE</scope>
    <source>
        <strain evidence="5">GSO104</strain>
    </source>
</reference>
<dbReference type="InterPro" id="IPR000864">
    <property type="entry name" value="Prot_inh_pot1"/>
</dbReference>
<protein>
    <submittedName>
        <fullName evidence="5">Uncharacterized protein</fullName>
    </submittedName>
</protein>
<evidence type="ECO:0000256" key="1">
    <source>
        <dbReference type="ARBA" id="ARBA00008210"/>
    </source>
</evidence>
<keyword evidence="3" id="KW-0722">Serine protease inhibitor</keyword>
<proteinExistence type="inferred from homology"/>
<evidence type="ECO:0000256" key="4">
    <source>
        <dbReference type="SAM" id="Phobius"/>
    </source>
</evidence>
<keyword evidence="2" id="KW-0646">Protease inhibitor</keyword>
<evidence type="ECO:0000256" key="2">
    <source>
        <dbReference type="ARBA" id="ARBA00022690"/>
    </source>
</evidence>
<dbReference type="Gene3D" id="3.30.10.10">
    <property type="entry name" value="Trypsin Inhibitor V, subunit A"/>
    <property type="match status" value="1"/>
</dbReference>
<dbReference type="InterPro" id="IPR036354">
    <property type="entry name" value="Prot_inh_pot1_sf"/>
</dbReference>
<sequence length="162" mass="18243">MSTTIRSFVLIVFTIVCLTMATTVFFLTRKHDSSSVRELHISSRVCHADFVQRDFLRIQWFSTFFVTYSTLSFYQNKNKNTTQSQLGVNGELMSAGGFKGPWSECLGLSGQECKDILINDGIDSDKIKIVLQDSMVTGDWDEDRVRIWVNNAGVVITTPGRG</sequence>
<dbReference type="EMBL" id="HBNS01061182">
    <property type="protein sequence ID" value="CAE4668859.1"/>
    <property type="molecule type" value="Transcribed_RNA"/>
</dbReference>
<gene>
    <name evidence="5" type="ORF">DBRI00130_LOCUS44094</name>
</gene>
<dbReference type="GO" id="GO:0009611">
    <property type="term" value="P:response to wounding"/>
    <property type="evidence" value="ECO:0007669"/>
    <property type="project" value="InterPro"/>
</dbReference>
<dbReference type="AlphaFoldDB" id="A0A7S4T8Q5"/>
<dbReference type="SUPFAM" id="SSF54654">
    <property type="entry name" value="CI-2 family of serine protease inhibitors"/>
    <property type="match status" value="1"/>
</dbReference>
<accession>A0A7S4T8Q5</accession>
<evidence type="ECO:0000313" key="5">
    <source>
        <dbReference type="EMBL" id="CAE4668859.1"/>
    </source>
</evidence>
<keyword evidence="4" id="KW-1133">Transmembrane helix</keyword>
<dbReference type="Pfam" id="PF00280">
    <property type="entry name" value="potato_inhibit"/>
    <property type="match status" value="1"/>
</dbReference>
<comment type="similarity">
    <text evidence="1">Belongs to the protease inhibitor I13 (potato type I serine protease inhibitor) family.</text>
</comment>
<keyword evidence="4" id="KW-0812">Transmembrane</keyword>
<feature type="transmembrane region" description="Helical" evidence="4">
    <location>
        <begin position="6"/>
        <end position="27"/>
    </location>
</feature>
<dbReference type="GO" id="GO:0004867">
    <property type="term" value="F:serine-type endopeptidase inhibitor activity"/>
    <property type="evidence" value="ECO:0007669"/>
    <property type="project" value="UniProtKB-KW"/>
</dbReference>
<evidence type="ECO:0000256" key="3">
    <source>
        <dbReference type="ARBA" id="ARBA00022900"/>
    </source>
</evidence>
<organism evidence="5">
    <name type="scientific">Ditylum brightwellii</name>
    <dbReference type="NCBI Taxonomy" id="49249"/>
    <lineage>
        <taxon>Eukaryota</taxon>
        <taxon>Sar</taxon>
        <taxon>Stramenopiles</taxon>
        <taxon>Ochrophyta</taxon>
        <taxon>Bacillariophyta</taxon>
        <taxon>Mediophyceae</taxon>
        <taxon>Lithodesmiophycidae</taxon>
        <taxon>Lithodesmiales</taxon>
        <taxon>Lithodesmiaceae</taxon>
        <taxon>Ditylum</taxon>
    </lineage>
</organism>
<name>A0A7S4T8Q5_9STRA</name>
<keyword evidence="4" id="KW-0472">Membrane</keyword>